<protein>
    <submittedName>
        <fullName evidence="1">Uncharacterized protein</fullName>
    </submittedName>
</protein>
<sequence>MPEGEDILDYFDATYVNGRFRNVLRNGINILCRTPPRFPPCDWNMFDATVNNTQRTNNQCEGWNNRFTH</sequence>
<evidence type="ECO:0000313" key="1">
    <source>
        <dbReference type="EMBL" id="KAH3849519.1"/>
    </source>
</evidence>
<comment type="caution">
    <text evidence="1">The sequence shown here is derived from an EMBL/GenBank/DDBJ whole genome shotgun (WGS) entry which is preliminary data.</text>
</comment>
<dbReference type="AlphaFoldDB" id="A0A9D4L1D9"/>
<evidence type="ECO:0000313" key="2">
    <source>
        <dbReference type="Proteomes" id="UP000828390"/>
    </source>
</evidence>
<keyword evidence="2" id="KW-1185">Reference proteome</keyword>
<organism evidence="1 2">
    <name type="scientific">Dreissena polymorpha</name>
    <name type="common">Zebra mussel</name>
    <name type="synonym">Mytilus polymorpha</name>
    <dbReference type="NCBI Taxonomy" id="45954"/>
    <lineage>
        <taxon>Eukaryota</taxon>
        <taxon>Metazoa</taxon>
        <taxon>Spiralia</taxon>
        <taxon>Lophotrochozoa</taxon>
        <taxon>Mollusca</taxon>
        <taxon>Bivalvia</taxon>
        <taxon>Autobranchia</taxon>
        <taxon>Heteroconchia</taxon>
        <taxon>Euheterodonta</taxon>
        <taxon>Imparidentia</taxon>
        <taxon>Neoheterodontei</taxon>
        <taxon>Myida</taxon>
        <taxon>Dreissenoidea</taxon>
        <taxon>Dreissenidae</taxon>
        <taxon>Dreissena</taxon>
    </lineage>
</organism>
<gene>
    <name evidence="1" type="ORF">DPMN_091922</name>
</gene>
<reference evidence="1" key="1">
    <citation type="journal article" date="2019" name="bioRxiv">
        <title>The Genome of the Zebra Mussel, Dreissena polymorpha: A Resource for Invasive Species Research.</title>
        <authorList>
            <person name="McCartney M.A."/>
            <person name="Auch B."/>
            <person name="Kono T."/>
            <person name="Mallez S."/>
            <person name="Zhang Y."/>
            <person name="Obille A."/>
            <person name="Becker A."/>
            <person name="Abrahante J.E."/>
            <person name="Garbe J."/>
            <person name="Badalamenti J.P."/>
            <person name="Herman A."/>
            <person name="Mangelson H."/>
            <person name="Liachko I."/>
            <person name="Sullivan S."/>
            <person name="Sone E.D."/>
            <person name="Koren S."/>
            <person name="Silverstein K.A.T."/>
            <person name="Beckman K.B."/>
            <person name="Gohl D.M."/>
        </authorList>
    </citation>
    <scope>NUCLEOTIDE SEQUENCE</scope>
    <source>
        <strain evidence="1">Duluth1</strain>
        <tissue evidence="1">Whole animal</tissue>
    </source>
</reference>
<dbReference type="Proteomes" id="UP000828390">
    <property type="component" value="Unassembled WGS sequence"/>
</dbReference>
<dbReference type="EMBL" id="JAIWYP010000003">
    <property type="protein sequence ID" value="KAH3849519.1"/>
    <property type="molecule type" value="Genomic_DNA"/>
</dbReference>
<accession>A0A9D4L1D9</accession>
<reference evidence="1" key="2">
    <citation type="submission" date="2020-11" db="EMBL/GenBank/DDBJ databases">
        <authorList>
            <person name="McCartney M.A."/>
            <person name="Auch B."/>
            <person name="Kono T."/>
            <person name="Mallez S."/>
            <person name="Becker A."/>
            <person name="Gohl D.M."/>
            <person name="Silverstein K.A.T."/>
            <person name="Koren S."/>
            <person name="Bechman K.B."/>
            <person name="Herman A."/>
            <person name="Abrahante J.E."/>
            <person name="Garbe J."/>
        </authorList>
    </citation>
    <scope>NUCLEOTIDE SEQUENCE</scope>
    <source>
        <strain evidence="1">Duluth1</strain>
        <tissue evidence="1">Whole animal</tissue>
    </source>
</reference>
<name>A0A9D4L1D9_DREPO</name>
<proteinExistence type="predicted"/>